<name>A0A238BP12_9BILA</name>
<accession>A0A238BP12</accession>
<dbReference type="Proteomes" id="UP000242913">
    <property type="component" value="Unassembled WGS sequence"/>
</dbReference>
<protein>
    <submittedName>
        <fullName evidence="1">Uncharacterized protein</fullName>
    </submittedName>
</protein>
<organism evidence="1 2">
    <name type="scientific">Onchocerca flexuosa</name>
    <dbReference type="NCBI Taxonomy" id="387005"/>
    <lineage>
        <taxon>Eukaryota</taxon>
        <taxon>Metazoa</taxon>
        <taxon>Ecdysozoa</taxon>
        <taxon>Nematoda</taxon>
        <taxon>Chromadorea</taxon>
        <taxon>Rhabditida</taxon>
        <taxon>Spirurina</taxon>
        <taxon>Spiruromorpha</taxon>
        <taxon>Filarioidea</taxon>
        <taxon>Onchocercidae</taxon>
        <taxon>Onchocerca</taxon>
    </lineage>
</organism>
<reference evidence="1 2" key="1">
    <citation type="submission" date="2015-12" db="EMBL/GenBank/DDBJ databases">
        <title>Draft genome of the nematode, Onchocerca flexuosa.</title>
        <authorList>
            <person name="Mitreva M."/>
        </authorList>
    </citation>
    <scope>NUCLEOTIDE SEQUENCE [LARGE SCALE GENOMIC DNA]</scope>
    <source>
        <strain evidence="1">Red Deer</strain>
    </source>
</reference>
<evidence type="ECO:0000313" key="1">
    <source>
        <dbReference type="EMBL" id="OZC07129.1"/>
    </source>
</evidence>
<sequence length="61" mass="7160">MNNRRRSHSATRLEIRNRFAPRFSSSIRIDATKLRTQNIISAQKIVLFYKKLNLVSNDGKK</sequence>
<dbReference type="OrthoDB" id="5795118at2759"/>
<gene>
    <name evidence="1" type="ORF">X798_05873</name>
</gene>
<dbReference type="EMBL" id="KZ270042">
    <property type="protein sequence ID" value="OZC07129.1"/>
    <property type="molecule type" value="Genomic_DNA"/>
</dbReference>
<evidence type="ECO:0000313" key="2">
    <source>
        <dbReference type="Proteomes" id="UP000242913"/>
    </source>
</evidence>
<proteinExistence type="predicted"/>
<dbReference type="AlphaFoldDB" id="A0A238BP12"/>
<keyword evidence="2" id="KW-1185">Reference proteome</keyword>